<dbReference type="EMBL" id="CP013235">
    <property type="protein sequence ID" value="AMP09858.1"/>
    <property type="molecule type" value="Genomic_DNA"/>
</dbReference>
<dbReference type="Pfam" id="PF03621">
    <property type="entry name" value="MbtH"/>
    <property type="match status" value="1"/>
</dbReference>
<dbReference type="OrthoDB" id="7584480at2"/>
<gene>
    <name evidence="2" type="primary">orbH</name>
    <name evidence="2" type="ORF">CAter282_2100</name>
</gene>
<dbReference type="RefSeq" id="WP_061533281.1">
    <property type="nucleotide sequence ID" value="NZ_CP013233.1"/>
</dbReference>
<dbReference type="PANTHER" id="PTHR38444:SF1">
    <property type="entry name" value="ENTEROBACTIN BIOSYNTHESIS PROTEIN YBDZ"/>
    <property type="match status" value="1"/>
</dbReference>
<organism evidence="2 3">
    <name type="scientific">Collimonas arenae</name>
    <dbReference type="NCBI Taxonomy" id="279058"/>
    <lineage>
        <taxon>Bacteria</taxon>
        <taxon>Pseudomonadati</taxon>
        <taxon>Pseudomonadota</taxon>
        <taxon>Betaproteobacteria</taxon>
        <taxon>Burkholderiales</taxon>
        <taxon>Oxalobacteraceae</taxon>
        <taxon>Collimonas</taxon>
    </lineage>
</organism>
<dbReference type="Gene3D" id="3.90.820.10">
    <property type="entry name" value="Structural Genomics, Unknown Function 30-nov-00 1gh9 Mol_id"/>
    <property type="match status" value="1"/>
</dbReference>
<dbReference type="InterPro" id="IPR038020">
    <property type="entry name" value="MbtH-like_sf"/>
</dbReference>
<dbReference type="GO" id="GO:0005829">
    <property type="term" value="C:cytosol"/>
    <property type="evidence" value="ECO:0007669"/>
    <property type="project" value="TreeGrafter"/>
</dbReference>
<protein>
    <submittedName>
        <fullName evidence="2">MbtH-like family protein</fullName>
    </submittedName>
</protein>
<evidence type="ECO:0000313" key="3">
    <source>
        <dbReference type="Proteomes" id="UP000071778"/>
    </source>
</evidence>
<accession>A0A127QIF5</accession>
<keyword evidence="3" id="KW-1185">Reference proteome</keyword>
<name>A0A127QIF5_9BURK</name>
<sequence>MTQAQNIPDTIAKEADGDVYTVVINDEEQYSIWPTFRAVPAGWREVGVSGPKAVCLAHIESVWTDMRPASLRRHMDGAAAPKAQVS</sequence>
<feature type="domain" description="MbtH-like" evidence="1">
    <location>
        <begin position="13"/>
        <end position="61"/>
    </location>
</feature>
<dbReference type="SUPFAM" id="SSF160582">
    <property type="entry name" value="MbtH-like"/>
    <property type="match status" value="1"/>
</dbReference>
<reference evidence="2 3" key="1">
    <citation type="submission" date="2015-11" db="EMBL/GenBank/DDBJ databases">
        <title>Exploring the genomic traits of fungus-feeding bacterial genus Collimonas.</title>
        <authorList>
            <person name="Song C."/>
            <person name="Schmidt R."/>
            <person name="de Jager V."/>
            <person name="Krzyzanowska D."/>
            <person name="Jongedijk E."/>
            <person name="Cankar K."/>
            <person name="Beekwilder J."/>
            <person name="van Veen A."/>
            <person name="de Boer W."/>
            <person name="van Veen J.A."/>
            <person name="Garbeva P."/>
        </authorList>
    </citation>
    <scope>NUCLEOTIDE SEQUENCE [LARGE SCALE GENOMIC DNA]</scope>
    <source>
        <strain evidence="2 3">Ter282</strain>
    </source>
</reference>
<dbReference type="PANTHER" id="PTHR38444">
    <property type="entry name" value="ENTEROBACTIN BIOSYNTHESIS PROTEIN YBDZ"/>
    <property type="match status" value="1"/>
</dbReference>
<dbReference type="GO" id="GO:0019290">
    <property type="term" value="P:siderophore biosynthetic process"/>
    <property type="evidence" value="ECO:0007669"/>
    <property type="project" value="TreeGrafter"/>
</dbReference>
<evidence type="ECO:0000259" key="1">
    <source>
        <dbReference type="SMART" id="SM00923"/>
    </source>
</evidence>
<dbReference type="Proteomes" id="UP000071778">
    <property type="component" value="Chromosome"/>
</dbReference>
<dbReference type="AlphaFoldDB" id="A0A127QIF5"/>
<dbReference type="SMART" id="SM00923">
    <property type="entry name" value="MbtH"/>
    <property type="match status" value="1"/>
</dbReference>
<proteinExistence type="predicted"/>
<dbReference type="InterPro" id="IPR037407">
    <property type="entry name" value="MLP_fam"/>
</dbReference>
<dbReference type="PATRIC" id="fig|279058.17.peg.2252"/>
<evidence type="ECO:0000313" key="2">
    <source>
        <dbReference type="EMBL" id="AMP09858.1"/>
    </source>
</evidence>
<dbReference type="InterPro" id="IPR005153">
    <property type="entry name" value="MbtH-like_dom"/>
</dbReference>